<name>A0A8T8IUY3_9CAUD</name>
<accession>A0A8T8IUY3</accession>
<protein>
    <submittedName>
        <fullName evidence="1">Uncharacterized protein</fullName>
    </submittedName>
</protein>
<evidence type="ECO:0000313" key="1">
    <source>
        <dbReference type="EMBL" id="QTZ83289.1"/>
    </source>
</evidence>
<keyword evidence="2" id="KW-1185">Reference proteome</keyword>
<evidence type="ECO:0000313" key="2">
    <source>
        <dbReference type="Proteomes" id="UP000676975"/>
    </source>
</evidence>
<gene>
    <name evidence="1" type="ORF">phiGM223_23</name>
</gene>
<sequence>MTCKVLVTDPRFYAANMLLHLSTREGYGAIVKDSRGYVVVWSHYGANGGEGQFPVHTWAWAKRMLRKHIGASW</sequence>
<proteinExistence type="predicted"/>
<dbReference type="Proteomes" id="UP000676975">
    <property type="component" value="Segment"/>
</dbReference>
<reference evidence="1" key="1">
    <citation type="submission" date="2021-02" db="EMBL/GenBank/DDBJ databases">
        <authorList>
            <person name="Qin X."/>
            <person name="Gong M."/>
            <person name="Yang H."/>
        </authorList>
    </citation>
    <scope>NUCLEOTIDE SEQUENCE</scope>
</reference>
<organism evidence="1 2">
    <name type="scientific">Pseudomonas phage phiGM22-3</name>
    <dbReference type="NCBI Taxonomy" id="2816462"/>
    <lineage>
        <taxon>Viruses</taxon>
        <taxon>Duplodnaviria</taxon>
        <taxon>Heunggongvirae</taxon>
        <taxon>Uroviricota</taxon>
        <taxon>Caudoviricetes</taxon>
        <taxon>Autographivirales</taxon>
        <taxon>Autoscriptoviridae</taxon>
        <taxon>Tunggulvirus</taxon>
        <taxon>Tunggulvirus GM223</taxon>
    </lineage>
</organism>
<dbReference type="EMBL" id="MW627366">
    <property type="protein sequence ID" value="QTZ83289.1"/>
    <property type="molecule type" value="Genomic_DNA"/>
</dbReference>